<feature type="domain" description="HTH arsR-type" evidence="4">
    <location>
        <begin position="6"/>
        <end position="102"/>
    </location>
</feature>
<keyword evidence="1" id="KW-0805">Transcription regulation</keyword>
<protein>
    <submittedName>
        <fullName evidence="5">Helix-turn-helix domain-containing protein</fullName>
    </submittedName>
</protein>
<dbReference type="RefSeq" id="WP_301887019.1">
    <property type="nucleotide sequence ID" value="NZ_BAAABW010000008.1"/>
</dbReference>
<evidence type="ECO:0000313" key="5">
    <source>
        <dbReference type="EMBL" id="GAA0338550.1"/>
    </source>
</evidence>
<gene>
    <name evidence="5" type="ORF">GCM10010319_13150</name>
</gene>
<dbReference type="Pfam" id="PF12840">
    <property type="entry name" value="HTH_20"/>
    <property type="match status" value="1"/>
</dbReference>
<dbReference type="Proteomes" id="UP001500063">
    <property type="component" value="Unassembled WGS sequence"/>
</dbReference>
<dbReference type="InterPro" id="IPR011991">
    <property type="entry name" value="ArsR-like_HTH"/>
</dbReference>
<comment type="caution">
    <text evidence="5">The sequence shown here is derived from an EMBL/GenBank/DDBJ whole genome shotgun (WGS) entry which is preliminary data.</text>
</comment>
<dbReference type="EMBL" id="BAAABW010000008">
    <property type="protein sequence ID" value="GAA0338550.1"/>
    <property type="molecule type" value="Genomic_DNA"/>
</dbReference>
<dbReference type="InterPro" id="IPR051081">
    <property type="entry name" value="HTH_MetalResp_TranReg"/>
</dbReference>
<accession>A0ABP3G7W4</accession>
<keyword evidence="6" id="KW-1185">Reference proteome</keyword>
<evidence type="ECO:0000256" key="1">
    <source>
        <dbReference type="ARBA" id="ARBA00023015"/>
    </source>
</evidence>
<dbReference type="Gene3D" id="1.10.10.10">
    <property type="entry name" value="Winged helix-like DNA-binding domain superfamily/Winged helix DNA-binding domain"/>
    <property type="match status" value="1"/>
</dbReference>
<dbReference type="PANTHER" id="PTHR33154">
    <property type="entry name" value="TRANSCRIPTIONAL REGULATOR, ARSR FAMILY"/>
    <property type="match status" value="1"/>
</dbReference>
<dbReference type="PANTHER" id="PTHR33154:SF12">
    <property type="entry name" value="TRANSCRIPTIONAL REGULATORY PROTEIN"/>
    <property type="match status" value="1"/>
</dbReference>
<dbReference type="SUPFAM" id="SSF46785">
    <property type="entry name" value="Winged helix' DNA-binding domain"/>
    <property type="match status" value="1"/>
</dbReference>
<dbReference type="InterPro" id="IPR036388">
    <property type="entry name" value="WH-like_DNA-bd_sf"/>
</dbReference>
<proteinExistence type="predicted"/>
<dbReference type="CDD" id="cd00090">
    <property type="entry name" value="HTH_ARSR"/>
    <property type="match status" value="1"/>
</dbReference>
<keyword evidence="2" id="KW-0238">DNA-binding</keyword>
<keyword evidence="3" id="KW-0804">Transcription</keyword>
<dbReference type="PROSITE" id="PS50987">
    <property type="entry name" value="HTH_ARSR_2"/>
    <property type="match status" value="1"/>
</dbReference>
<evidence type="ECO:0000259" key="4">
    <source>
        <dbReference type="PROSITE" id="PS50987"/>
    </source>
</evidence>
<dbReference type="PRINTS" id="PR00778">
    <property type="entry name" value="HTHARSR"/>
</dbReference>
<dbReference type="InterPro" id="IPR036390">
    <property type="entry name" value="WH_DNA-bd_sf"/>
</dbReference>
<dbReference type="InterPro" id="IPR001845">
    <property type="entry name" value="HTH_ArsR_DNA-bd_dom"/>
</dbReference>
<sequence>MRSYHHPAPEDIRLHDVLFALSDPTRSRLVGLLRERGEHTVGGLAEHAGAIPKSTMSYHNKTLREAGVTRIRSEGTRCFVSLRSEDLEARYPGLLDLLLAYAANEA</sequence>
<reference evidence="6" key="1">
    <citation type="journal article" date="2019" name="Int. J. Syst. Evol. Microbiol.">
        <title>The Global Catalogue of Microorganisms (GCM) 10K type strain sequencing project: providing services to taxonomists for standard genome sequencing and annotation.</title>
        <authorList>
            <consortium name="The Broad Institute Genomics Platform"/>
            <consortium name="The Broad Institute Genome Sequencing Center for Infectious Disease"/>
            <person name="Wu L."/>
            <person name="Ma J."/>
        </authorList>
    </citation>
    <scope>NUCLEOTIDE SEQUENCE [LARGE SCALE GENOMIC DNA]</scope>
    <source>
        <strain evidence="6">JCM 4565</strain>
    </source>
</reference>
<organism evidence="5 6">
    <name type="scientific">Streptomyces blastmyceticus</name>
    <dbReference type="NCBI Taxonomy" id="68180"/>
    <lineage>
        <taxon>Bacteria</taxon>
        <taxon>Bacillati</taxon>
        <taxon>Actinomycetota</taxon>
        <taxon>Actinomycetes</taxon>
        <taxon>Kitasatosporales</taxon>
        <taxon>Streptomycetaceae</taxon>
        <taxon>Streptomyces</taxon>
    </lineage>
</organism>
<name>A0ABP3G7W4_9ACTN</name>
<evidence type="ECO:0000313" key="6">
    <source>
        <dbReference type="Proteomes" id="UP001500063"/>
    </source>
</evidence>
<evidence type="ECO:0000256" key="3">
    <source>
        <dbReference type="ARBA" id="ARBA00023163"/>
    </source>
</evidence>
<dbReference type="SMART" id="SM00418">
    <property type="entry name" value="HTH_ARSR"/>
    <property type="match status" value="1"/>
</dbReference>
<evidence type="ECO:0000256" key="2">
    <source>
        <dbReference type="ARBA" id="ARBA00023125"/>
    </source>
</evidence>